<evidence type="ECO:0000313" key="4">
    <source>
        <dbReference type="Proteomes" id="UP000281112"/>
    </source>
</evidence>
<sequence length="457" mass="48530">MDMWKLSATELLAGYKSGEISPVDVIKSVLQRSKELNPILNALYDIQEEKAIAEAIESEARWKAGQPKGPLDGVPAVVKDSIDVAGMRMFRGVKARYDIEPSTEDSPPAARLIEAGAIIFAKTTMPDMGFLGAGVSSFHGVTRNPWDTSLNTGGSSAGAGAAIASGMAPLAIGSDVGGSVRLPASHCGIVGLKPTAGVVPHLPYSRDRVVGPLTRTVEDAILLMSVIDGPDSRAFEKGANIPSQLDKLDLTGKKIGVLTDMGCGEKAQPEVEALVRKAASVFEELGAEVSDIKAPLDFSFLEDMRVYFSVKAGMERASLPQGRTRDVLDVVNAQCDSVEGIPATQYVMAASRFDKAQRLAAQMVDKYDFVLAPTMPMPNFGAEMAGANEDRPQDHVVFTALFNQTGQPAAVMPCGFVGTSPVGLQIISSLNKDTEILQACLSYAEATSYHYTFPTVA</sequence>
<comment type="similarity">
    <text evidence="1">Belongs to the amidase family.</text>
</comment>
<dbReference type="AlphaFoldDB" id="A0A3N9U4S7"/>
<dbReference type="OrthoDB" id="8872210at2"/>
<protein>
    <submittedName>
        <fullName evidence="3">Amidase</fullName>
        <ecNumber evidence="3">3.5.1.4</ecNumber>
    </submittedName>
</protein>
<dbReference type="InterPro" id="IPR023631">
    <property type="entry name" value="Amidase_dom"/>
</dbReference>
<keyword evidence="3" id="KW-0378">Hydrolase</keyword>
<gene>
    <name evidence="3" type="ORF">EES38_01030</name>
</gene>
<feature type="domain" description="Amidase" evidence="2">
    <location>
        <begin position="24"/>
        <end position="437"/>
    </location>
</feature>
<dbReference type="GO" id="GO:0004040">
    <property type="term" value="F:amidase activity"/>
    <property type="evidence" value="ECO:0007669"/>
    <property type="project" value="UniProtKB-EC"/>
</dbReference>
<comment type="caution">
    <text evidence="3">The sequence shown here is derived from an EMBL/GenBank/DDBJ whole genome shotgun (WGS) entry which is preliminary data.</text>
</comment>
<evidence type="ECO:0000259" key="2">
    <source>
        <dbReference type="Pfam" id="PF01425"/>
    </source>
</evidence>
<evidence type="ECO:0000313" key="3">
    <source>
        <dbReference type="EMBL" id="RQW64662.1"/>
    </source>
</evidence>
<dbReference type="EC" id="3.5.1.4" evidence="3"/>
<name>A0A3N9U4S7_9VIBR</name>
<organism evidence="3 4">
    <name type="scientific">Vibrio viridaestus</name>
    <dbReference type="NCBI Taxonomy" id="2487322"/>
    <lineage>
        <taxon>Bacteria</taxon>
        <taxon>Pseudomonadati</taxon>
        <taxon>Pseudomonadota</taxon>
        <taxon>Gammaproteobacteria</taxon>
        <taxon>Vibrionales</taxon>
        <taxon>Vibrionaceae</taxon>
        <taxon>Vibrio</taxon>
    </lineage>
</organism>
<dbReference type="PANTHER" id="PTHR11895:SF7">
    <property type="entry name" value="GLUTAMYL-TRNA(GLN) AMIDOTRANSFERASE SUBUNIT A, MITOCHONDRIAL"/>
    <property type="match status" value="1"/>
</dbReference>
<evidence type="ECO:0000256" key="1">
    <source>
        <dbReference type="ARBA" id="ARBA00009199"/>
    </source>
</evidence>
<accession>A0A3N9U4S7</accession>
<dbReference type="InterPro" id="IPR036928">
    <property type="entry name" value="AS_sf"/>
</dbReference>
<dbReference type="Pfam" id="PF01425">
    <property type="entry name" value="Amidase"/>
    <property type="match status" value="1"/>
</dbReference>
<dbReference type="SUPFAM" id="SSF75304">
    <property type="entry name" value="Amidase signature (AS) enzymes"/>
    <property type="match status" value="1"/>
</dbReference>
<dbReference type="PANTHER" id="PTHR11895">
    <property type="entry name" value="TRANSAMIDASE"/>
    <property type="match status" value="1"/>
</dbReference>
<proteinExistence type="inferred from homology"/>
<dbReference type="InterPro" id="IPR000120">
    <property type="entry name" value="Amidase"/>
</dbReference>
<dbReference type="Proteomes" id="UP000281112">
    <property type="component" value="Unassembled WGS sequence"/>
</dbReference>
<dbReference type="EMBL" id="RJVQ01000001">
    <property type="protein sequence ID" value="RQW64662.1"/>
    <property type="molecule type" value="Genomic_DNA"/>
</dbReference>
<keyword evidence="4" id="KW-1185">Reference proteome</keyword>
<dbReference type="NCBIfam" id="NF005450">
    <property type="entry name" value="PRK07042.1"/>
    <property type="match status" value="1"/>
</dbReference>
<reference evidence="3 4" key="1">
    <citation type="submission" date="2018-11" db="EMBL/GenBank/DDBJ databases">
        <title>Vibrio LJC006 sp. nov., isolated from seawater during the bloom of the enteromorpha.</title>
        <authorList>
            <person name="Liang J."/>
        </authorList>
    </citation>
    <scope>NUCLEOTIDE SEQUENCE [LARGE SCALE GENOMIC DNA]</scope>
    <source>
        <strain evidence="3 4">LJC006</strain>
    </source>
</reference>
<dbReference type="Gene3D" id="3.90.1300.10">
    <property type="entry name" value="Amidase signature (AS) domain"/>
    <property type="match status" value="1"/>
</dbReference>